<keyword evidence="1" id="KW-0732">Signal</keyword>
<dbReference type="Proteomes" id="UP001610335">
    <property type="component" value="Unassembled WGS sequence"/>
</dbReference>
<evidence type="ECO:0008006" key="4">
    <source>
        <dbReference type="Google" id="ProtNLM"/>
    </source>
</evidence>
<accession>A0ABR4HSR3</accession>
<proteinExistence type="predicted"/>
<sequence length="80" mass="8896">MITALGGHMKPLLFSSLFSLLSPYLLPQYLPTDSSRSITVLIFARKCPETKQMMRCDFARRLHQSLDPQAPISGPSLGCN</sequence>
<dbReference type="EMBL" id="JBFXLS010000089">
    <property type="protein sequence ID" value="KAL2817723.1"/>
    <property type="molecule type" value="Genomic_DNA"/>
</dbReference>
<evidence type="ECO:0000313" key="2">
    <source>
        <dbReference type="EMBL" id="KAL2817723.1"/>
    </source>
</evidence>
<organism evidence="2 3">
    <name type="scientific">Aspergillus cavernicola</name>
    <dbReference type="NCBI Taxonomy" id="176166"/>
    <lineage>
        <taxon>Eukaryota</taxon>
        <taxon>Fungi</taxon>
        <taxon>Dikarya</taxon>
        <taxon>Ascomycota</taxon>
        <taxon>Pezizomycotina</taxon>
        <taxon>Eurotiomycetes</taxon>
        <taxon>Eurotiomycetidae</taxon>
        <taxon>Eurotiales</taxon>
        <taxon>Aspergillaceae</taxon>
        <taxon>Aspergillus</taxon>
        <taxon>Aspergillus subgen. Nidulantes</taxon>
    </lineage>
</organism>
<gene>
    <name evidence="2" type="ORF">BDW59DRAFT_152402</name>
</gene>
<name>A0ABR4HSR3_9EURO</name>
<evidence type="ECO:0000256" key="1">
    <source>
        <dbReference type="SAM" id="SignalP"/>
    </source>
</evidence>
<comment type="caution">
    <text evidence="2">The sequence shown here is derived from an EMBL/GenBank/DDBJ whole genome shotgun (WGS) entry which is preliminary data.</text>
</comment>
<feature type="chain" id="PRO_5047365585" description="Secreted protein" evidence="1">
    <location>
        <begin position="28"/>
        <end position="80"/>
    </location>
</feature>
<reference evidence="2 3" key="1">
    <citation type="submission" date="2024-07" db="EMBL/GenBank/DDBJ databases">
        <title>Section-level genome sequencing and comparative genomics of Aspergillus sections Usti and Cavernicolus.</title>
        <authorList>
            <consortium name="Lawrence Berkeley National Laboratory"/>
            <person name="Nybo J.L."/>
            <person name="Vesth T.C."/>
            <person name="Theobald S."/>
            <person name="Frisvad J.C."/>
            <person name="Larsen T.O."/>
            <person name="Kjaerboelling I."/>
            <person name="Rothschild-Mancinelli K."/>
            <person name="Lyhne E.K."/>
            <person name="Kogle M.E."/>
            <person name="Barry K."/>
            <person name="Clum A."/>
            <person name="Na H."/>
            <person name="Ledsgaard L."/>
            <person name="Lin J."/>
            <person name="Lipzen A."/>
            <person name="Kuo A."/>
            <person name="Riley R."/>
            <person name="Mondo S."/>
            <person name="LaButti K."/>
            <person name="Haridas S."/>
            <person name="Pangalinan J."/>
            <person name="Salamov A.A."/>
            <person name="Simmons B.A."/>
            <person name="Magnuson J.K."/>
            <person name="Chen J."/>
            <person name="Drula E."/>
            <person name="Henrissat B."/>
            <person name="Wiebenga A."/>
            <person name="Lubbers R.J."/>
            <person name="Gomes A.C."/>
            <person name="Makela M.R."/>
            <person name="Stajich J."/>
            <person name="Grigoriev I.V."/>
            <person name="Mortensen U.H."/>
            <person name="De vries R.P."/>
            <person name="Baker S.E."/>
            <person name="Andersen M.R."/>
        </authorList>
    </citation>
    <scope>NUCLEOTIDE SEQUENCE [LARGE SCALE GENOMIC DNA]</scope>
    <source>
        <strain evidence="2 3">CBS 600.67</strain>
    </source>
</reference>
<protein>
    <recommendedName>
        <fullName evidence="4">Secreted protein</fullName>
    </recommendedName>
</protein>
<keyword evidence="3" id="KW-1185">Reference proteome</keyword>
<evidence type="ECO:0000313" key="3">
    <source>
        <dbReference type="Proteomes" id="UP001610335"/>
    </source>
</evidence>
<feature type="signal peptide" evidence="1">
    <location>
        <begin position="1"/>
        <end position="27"/>
    </location>
</feature>